<organism evidence="2 3">
    <name type="scientific">Synaphobranchus kaupii</name>
    <name type="common">Kaup's arrowtooth eel</name>
    <dbReference type="NCBI Taxonomy" id="118154"/>
    <lineage>
        <taxon>Eukaryota</taxon>
        <taxon>Metazoa</taxon>
        <taxon>Chordata</taxon>
        <taxon>Craniata</taxon>
        <taxon>Vertebrata</taxon>
        <taxon>Euteleostomi</taxon>
        <taxon>Actinopterygii</taxon>
        <taxon>Neopterygii</taxon>
        <taxon>Teleostei</taxon>
        <taxon>Anguilliformes</taxon>
        <taxon>Synaphobranchidae</taxon>
        <taxon>Synaphobranchus</taxon>
    </lineage>
</organism>
<proteinExistence type="predicted"/>
<evidence type="ECO:0000313" key="3">
    <source>
        <dbReference type="Proteomes" id="UP001152622"/>
    </source>
</evidence>
<name>A0A9Q1FD14_SYNKA</name>
<feature type="compositionally biased region" description="Basic and acidic residues" evidence="1">
    <location>
        <begin position="53"/>
        <end position="63"/>
    </location>
</feature>
<reference evidence="2" key="1">
    <citation type="journal article" date="2023" name="Science">
        <title>Genome structures resolve the early diversification of teleost fishes.</title>
        <authorList>
            <person name="Parey E."/>
            <person name="Louis A."/>
            <person name="Montfort J."/>
            <person name="Bouchez O."/>
            <person name="Roques C."/>
            <person name="Iampietro C."/>
            <person name="Lluch J."/>
            <person name="Castinel A."/>
            <person name="Donnadieu C."/>
            <person name="Desvignes T."/>
            <person name="Floi Bucao C."/>
            <person name="Jouanno E."/>
            <person name="Wen M."/>
            <person name="Mejri S."/>
            <person name="Dirks R."/>
            <person name="Jansen H."/>
            <person name="Henkel C."/>
            <person name="Chen W.J."/>
            <person name="Zahm M."/>
            <person name="Cabau C."/>
            <person name="Klopp C."/>
            <person name="Thompson A.W."/>
            <person name="Robinson-Rechavi M."/>
            <person name="Braasch I."/>
            <person name="Lecointre G."/>
            <person name="Bobe J."/>
            <person name="Postlethwait J.H."/>
            <person name="Berthelot C."/>
            <person name="Roest Crollius H."/>
            <person name="Guiguen Y."/>
        </authorList>
    </citation>
    <scope>NUCLEOTIDE SEQUENCE</scope>
    <source>
        <strain evidence="2">WJC10195</strain>
    </source>
</reference>
<gene>
    <name evidence="2" type="ORF">SKAU_G00185620</name>
</gene>
<feature type="region of interest" description="Disordered" evidence="1">
    <location>
        <begin position="82"/>
        <end position="102"/>
    </location>
</feature>
<evidence type="ECO:0000313" key="2">
    <source>
        <dbReference type="EMBL" id="KAJ8355768.1"/>
    </source>
</evidence>
<sequence>MSVCSIRTSPPQSIQEQDTDISELLWQLGEDPGAYHLKMLFISHDASLSHKGKSLDRMGKKMTDLSLPPSLPPLVSARTRLSLPGSCPSVRPSGPGLRLSGGDRPSLIPFSTAVTSLHHREPPVAASCEIPVYR</sequence>
<feature type="region of interest" description="Disordered" evidence="1">
    <location>
        <begin position="52"/>
        <end position="71"/>
    </location>
</feature>
<dbReference type="AlphaFoldDB" id="A0A9Q1FD14"/>
<comment type="caution">
    <text evidence="2">The sequence shown here is derived from an EMBL/GenBank/DDBJ whole genome shotgun (WGS) entry which is preliminary data.</text>
</comment>
<dbReference type="Proteomes" id="UP001152622">
    <property type="component" value="Chromosome 6"/>
</dbReference>
<protein>
    <submittedName>
        <fullName evidence="2">Uncharacterized protein</fullName>
    </submittedName>
</protein>
<accession>A0A9Q1FD14</accession>
<dbReference type="EMBL" id="JAINUF010000006">
    <property type="protein sequence ID" value="KAJ8355768.1"/>
    <property type="molecule type" value="Genomic_DNA"/>
</dbReference>
<keyword evidence="3" id="KW-1185">Reference proteome</keyword>
<evidence type="ECO:0000256" key="1">
    <source>
        <dbReference type="SAM" id="MobiDB-lite"/>
    </source>
</evidence>